<dbReference type="Proteomes" id="UP000054538">
    <property type="component" value="Unassembled WGS sequence"/>
</dbReference>
<protein>
    <submittedName>
        <fullName evidence="1">Uncharacterized protein</fullName>
    </submittedName>
</protein>
<name>A0A0D0E4B7_9AGAM</name>
<organism evidence="1 2">
    <name type="scientific">Paxillus rubicundulus Ve08.2h10</name>
    <dbReference type="NCBI Taxonomy" id="930991"/>
    <lineage>
        <taxon>Eukaryota</taxon>
        <taxon>Fungi</taxon>
        <taxon>Dikarya</taxon>
        <taxon>Basidiomycota</taxon>
        <taxon>Agaricomycotina</taxon>
        <taxon>Agaricomycetes</taxon>
        <taxon>Agaricomycetidae</taxon>
        <taxon>Boletales</taxon>
        <taxon>Paxilineae</taxon>
        <taxon>Paxillaceae</taxon>
        <taxon>Paxillus</taxon>
    </lineage>
</organism>
<evidence type="ECO:0000313" key="1">
    <source>
        <dbReference type="EMBL" id="KIK92070.1"/>
    </source>
</evidence>
<dbReference type="AlphaFoldDB" id="A0A0D0E4B7"/>
<dbReference type="HOGENOM" id="CLU_2638794_0_0_1"/>
<dbReference type="InParanoid" id="A0A0D0E4B7"/>
<sequence>MHVRLRRSWVLGQWQKLTMGIARLWGVCYTALVFGSSAPPGKNEIELTGPTPELGSMRLCNSSKHGIADTVIITMTK</sequence>
<evidence type="ECO:0000313" key="2">
    <source>
        <dbReference type="Proteomes" id="UP000054538"/>
    </source>
</evidence>
<dbReference type="EMBL" id="KN825318">
    <property type="protein sequence ID" value="KIK92070.1"/>
    <property type="molecule type" value="Genomic_DNA"/>
</dbReference>
<gene>
    <name evidence="1" type="ORF">PAXRUDRAFT_596916</name>
</gene>
<reference evidence="2" key="2">
    <citation type="submission" date="2015-01" db="EMBL/GenBank/DDBJ databases">
        <title>Evolutionary Origins and Diversification of the Mycorrhizal Mutualists.</title>
        <authorList>
            <consortium name="DOE Joint Genome Institute"/>
            <consortium name="Mycorrhizal Genomics Consortium"/>
            <person name="Kohler A."/>
            <person name="Kuo A."/>
            <person name="Nagy L.G."/>
            <person name="Floudas D."/>
            <person name="Copeland A."/>
            <person name="Barry K.W."/>
            <person name="Cichocki N."/>
            <person name="Veneault-Fourrey C."/>
            <person name="LaButti K."/>
            <person name="Lindquist E.A."/>
            <person name="Lipzen A."/>
            <person name="Lundell T."/>
            <person name="Morin E."/>
            <person name="Murat C."/>
            <person name="Riley R."/>
            <person name="Ohm R."/>
            <person name="Sun H."/>
            <person name="Tunlid A."/>
            <person name="Henrissat B."/>
            <person name="Grigoriev I.V."/>
            <person name="Hibbett D.S."/>
            <person name="Martin F."/>
        </authorList>
    </citation>
    <scope>NUCLEOTIDE SEQUENCE [LARGE SCALE GENOMIC DNA]</scope>
    <source>
        <strain evidence="2">Ve08.2h10</strain>
    </source>
</reference>
<keyword evidence="2" id="KW-1185">Reference proteome</keyword>
<proteinExistence type="predicted"/>
<reference evidence="1 2" key="1">
    <citation type="submission" date="2014-04" db="EMBL/GenBank/DDBJ databases">
        <authorList>
            <consortium name="DOE Joint Genome Institute"/>
            <person name="Kuo A."/>
            <person name="Kohler A."/>
            <person name="Jargeat P."/>
            <person name="Nagy L.G."/>
            <person name="Floudas D."/>
            <person name="Copeland A."/>
            <person name="Barry K.W."/>
            <person name="Cichocki N."/>
            <person name="Veneault-Fourrey C."/>
            <person name="LaButti K."/>
            <person name="Lindquist E.A."/>
            <person name="Lipzen A."/>
            <person name="Lundell T."/>
            <person name="Morin E."/>
            <person name="Murat C."/>
            <person name="Sun H."/>
            <person name="Tunlid A."/>
            <person name="Henrissat B."/>
            <person name="Grigoriev I.V."/>
            <person name="Hibbett D.S."/>
            <person name="Martin F."/>
            <person name="Nordberg H.P."/>
            <person name="Cantor M.N."/>
            <person name="Hua S.X."/>
        </authorList>
    </citation>
    <scope>NUCLEOTIDE SEQUENCE [LARGE SCALE GENOMIC DNA]</scope>
    <source>
        <strain evidence="1 2">Ve08.2h10</strain>
    </source>
</reference>
<accession>A0A0D0E4B7</accession>